<organism evidence="1 2">
    <name type="scientific">Lentinula aciculospora</name>
    <dbReference type="NCBI Taxonomy" id="153920"/>
    <lineage>
        <taxon>Eukaryota</taxon>
        <taxon>Fungi</taxon>
        <taxon>Dikarya</taxon>
        <taxon>Basidiomycota</taxon>
        <taxon>Agaricomycotina</taxon>
        <taxon>Agaricomycetes</taxon>
        <taxon>Agaricomycetidae</taxon>
        <taxon>Agaricales</taxon>
        <taxon>Marasmiineae</taxon>
        <taxon>Omphalotaceae</taxon>
        <taxon>Lentinula</taxon>
    </lineage>
</organism>
<accession>A0A9W9AHD9</accession>
<sequence length="736" mass="81713">MPSFECTFKLRAADRDTVLNLTSRHCLVHMDSDTSTSAKKLRFPENVAIVPAPTIVFSLSAVLNRKRLATDVLINSQLAQHFVDFLRANADQLGLSFVSKLYIAEDAGSCLSINVRTNHNRIPFHDNMPVRLTLRAVHLQYSVTTSKESDYTLFSPRLSLPYQSLVDNILKRFITFHLVKKYPLVFGALCQQLDIEALYFSSIFRSIHEMAQRSRNPAFRPKYKQLIKMLKKQQEALYTSSSTALTAYLDENDADAKDVVPSQLSNEAAFCLSMERLFCIGIKRRTFKTTPVLPMTNMDIHDDDELLRDYSIASADHPGSGETSLALPPEIPPTLSYKEAALWDDCSEHDDNKRMTSTRTYNPESFDSFEESFLAKTWAADDSLATKTVVAAKITSVTTKILVFDSDADDDDISPKNQSYGVNAALGNDVDEIFSPSLDSELFPSRRSPNLSNSHQVYPKNLEPHTLVFSDVEREIVPPASTSTLSESSLTSDHDMDLDPNFDVNIDMDTDRDMTVDVARHTSTQSVSADRLSDYDSIAEIDQSNHIYSDVLDIDSDVNPGSLSPSNNFGHDLEIDSGKPDELLTIKNMVDQYIIPSDDETDIMDLYAANSPYASSPSISASTFSIAPLASSAPLHIEYGLAAYTIDGCDRCESPPLDFFDGFAQEQHEDVAFAFAFPPQILNSDLDEADINDNALQLDFDSDCDIDDILCSDDDCASRNENHGTGTNVSSSQATL</sequence>
<reference evidence="1" key="1">
    <citation type="submission" date="2022-08" db="EMBL/GenBank/DDBJ databases">
        <title>A Global Phylogenomic Analysis of the Shiitake Genus Lentinula.</title>
        <authorList>
            <consortium name="DOE Joint Genome Institute"/>
            <person name="Sierra-Patev S."/>
            <person name="Min B."/>
            <person name="Naranjo-Ortiz M."/>
            <person name="Looney B."/>
            <person name="Konkel Z."/>
            <person name="Slot J.C."/>
            <person name="Sakamoto Y."/>
            <person name="Steenwyk J.L."/>
            <person name="Rokas A."/>
            <person name="Carro J."/>
            <person name="Camarero S."/>
            <person name="Ferreira P."/>
            <person name="Molpeceres G."/>
            <person name="Ruiz-Duenas F.J."/>
            <person name="Serrano A."/>
            <person name="Henrissat B."/>
            <person name="Drula E."/>
            <person name="Hughes K.W."/>
            <person name="Mata J.L."/>
            <person name="Ishikawa N.K."/>
            <person name="Vargas-Isla R."/>
            <person name="Ushijima S."/>
            <person name="Smith C.A."/>
            <person name="Ahrendt S."/>
            <person name="Andreopoulos W."/>
            <person name="He G."/>
            <person name="Labutti K."/>
            <person name="Lipzen A."/>
            <person name="Ng V."/>
            <person name="Riley R."/>
            <person name="Sandor L."/>
            <person name="Barry K."/>
            <person name="Martinez A.T."/>
            <person name="Xiao Y."/>
            <person name="Gibbons J.G."/>
            <person name="Terashima K."/>
            <person name="Grigoriev I.V."/>
            <person name="Hibbett D.S."/>
        </authorList>
    </citation>
    <scope>NUCLEOTIDE SEQUENCE</scope>
    <source>
        <strain evidence="1">JLM2183</strain>
    </source>
</reference>
<name>A0A9W9AHD9_9AGAR</name>
<proteinExistence type="predicted"/>
<dbReference type="Proteomes" id="UP001150266">
    <property type="component" value="Unassembled WGS sequence"/>
</dbReference>
<keyword evidence="2" id="KW-1185">Reference proteome</keyword>
<dbReference type="AlphaFoldDB" id="A0A9W9AHD9"/>
<dbReference type="EMBL" id="JAOTPV010000005">
    <property type="protein sequence ID" value="KAJ4481920.1"/>
    <property type="molecule type" value="Genomic_DNA"/>
</dbReference>
<protein>
    <submittedName>
        <fullName evidence="1">Uncharacterized protein</fullName>
    </submittedName>
</protein>
<evidence type="ECO:0000313" key="1">
    <source>
        <dbReference type="EMBL" id="KAJ4481920.1"/>
    </source>
</evidence>
<gene>
    <name evidence="1" type="ORF">J3R30DRAFT_2101008</name>
</gene>
<comment type="caution">
    <text evidence="1">The sequence shown here is derived from an EMBL/GenBank/DDBJ whole genome shotgun (WGS) entry which is preliminary data.</text>
</comment>
<evidence type="ECO:0000313" key="2">
    <source>
        <dbReference type="Proteomes" id="UP001150266"/>
    </source>
</evidence>
<dbReference type="OrthoDB" id="3141012at2759"/>